<evidence type="ECO:0000313" key="2">
    <source>
        <dbReference type="Proteomes" id="UP001611415"/>
    </source>
</evidence>
<dbReference type="Proteomes" id="UP001611415">
    <property type="component" value="Unassembled WGS sequence"/>
</dbReference>
<keyword evidence="2" id="KW-1185">Reference proteome</keyword>
<reference evidence="1 2" key="1">
    <citation type="submission" date="2024-10" db="EMBL/GenBank/DDBJ databases">
        <title>The Natural Products Discovery Center: Release of the First 8490 Sequenced Strains for Exploring Actinobacteria Biosynthetic Diversity.</title>
        <authorList>
            <person name="Kalkreuter E."/>
            <person name="Kautsar S.A."/>
            <person name="Yang D."/>
            <person name="Bader C.D."/>
            <person name="Teijaro C.N."/>
            <person name="Fluegel L."/>
            <person name="Davis C.M."/>
            <person name="Simpson J.R."/>
            <person name="Lauterbach L."/>
            <person name="Steele A.D."/>
            <person name="Gui C."/>
            <person name="Meng S."/>
            <person name="Li G."/>
            <person name="Viehrig K."/>
            <person name="Ye F."/>
            <person name="Su P."/>
            <person name="Kiefer A.F."/>
            <person name="Nichols A."/>
            <person name="Cepeda A.J."/>
            <person name="Yan W."/>
            <person name="Fan B."/>
            <person name="Jiang Y."/>
            <person name="Adhikari A."/>
            <person name="Zheng C.-J."/>
            <person name="Schuster L."/>
            <person name="Cowan T.M."/>
            <person name="Smanski M.J."/>
            <person name="Chevrette M.G."/>
            <person name="De Carvalho L.P.S."/>
            <person name="Shen B."/>
        </authorList>
    </citation>
    <scope>NUCLEOTIDE SEQUENCE [LARGE SCALE GENOMIC DNA]</scope>
    <source>
        <strain evidence="1 2">NPDC019275</strain>
    </source>
</reference>
<protein>
    <submittedName>
        <fullName evidence="1">AAA family ATPase</fullName>
    </submittedName>
</protein>
<sequence length="198" mass="21333">MTDVNQLPPAGRRPRLVVVSGPPGSGKTTLAHALGRAVGWPVISRDEIKQGMAHADPAFRPAPGDELALRTLGTFFEVLTVLARAGVDTVAEAAFQDRLWRPGLEPLSELADLRFVHCVVDRDVAVARIGRRRREEPLRRVHSAPGDPDRAALGARHDDFQRVRLDAPALDVDTTGEYRPGLDAIAAFATGVSSIDLG</sequence>
<name>A0ABW7X6C6_9NOCA</name>
<gene>
    <name evidence="1" type="ORF">ACH49W_24630</name>
</gene>
<comment type="caution">
    <text evidence="1">The sequence shown here is derived from an EMBL/GenBank/DDBJ whole genome shotgun (WGS) entry which is preliminary data.</text>
</comment>
<organism evidence="1 2">
    <name type="scientific">Nocardia xishanensis</name>
    <dbReference type="NCBI Taxonomy" id="238964"/>
    <lineage>
        <taxon>Bacteria</taxon>
        <taxon>Bacillati</taxon>
        <taxon>Actinomycetota</taxon>
        <taxon>Actinomycetes</taxon>
        <taxon>Mycobacteriales</taxon>
        <taxon>Nocardiaceae</taxon>
        <taxon>Nocardia</taxon>
    </lineage>
</organism>
<proteinExistence type="predicted"/>
<accession>A0ABW7X6C6</accession>
<dbReference type="SUPFAM" id="SSF52540">
    <property type="entry name" value="P-loop containing nucleoside triphosphate hydrolases"/>
    <property type="match status" value="1"/>
</dbReference>
<dbReference type="Gene3D" id="3.40.50.300">
    <property type="entry name" value="P-loop containing nucleotide triphosphate hydrolases"/>
    <property type="match status" value="1"/>
</dbReference>
<dbReference type="Pfam" id="PF13671">
    <property type="entry name" value="AAA_33"/>
    <property type="match status" value="1"/>
</dbReference>
<dbReference type="InterPro" id="IPR027417">
    <property type="entry name" value="P-loop_NTPase"/>
</dbReference>
<dbReference type="EMBL" id="JBIRYO010000017">
    <property type="protein sequence ID" value="MFI2476580.1"/>
    <property type="molecule type" value="Genomic_DNA"/>
</dbReference>
<evidence type="ECO:0000313" key="1">
    <source>
        <dbReference type="EMBL" id="MFI2476580.1"/>
    </source>
</evidence>
<dbReference type="RefSeq" id="WP_357400390.1">
    <property type="nucleotide sequence ID" value="NZ_JBEYCD010000001.1"/>
</dbReference>